<accession>A0AAV4MHG2</accession>
<sequence>MMSDHGPMKTDPGTAADGDIRFAGETSRAKIYEDKKQNKKLVRLLTVLAYVFSVSLAAIVLSLYYVFLWNPNMQRTNSTESPQVTTQISQTPMPITALPPAQNMIPLEEMGKRYFRNGRRAEHHLPNPNAI</sequence>
<evidence type="ECO:0000313" key="4">
    <source>
        <dbReference type="Proteomes" id="UP001054837"/>
    </source>
</evidence>
<name>A0AAV4MHG2_9ARAC</name>
<keyword evidence="4" id="KW-1185">Reference proteome</keyword>
<evidence type="ECO:0008006" key="5">
    <source>
        <dbReference type="Google" id="ProtNLM"/>
    </source>
</evidence>
<dbReference type="Proteomes" id="UP001054837">
    <property type="component" value="Unassembled WGS sequence"/>
</dbReference>
<dbReference type="Pfam" id="PF15018">
    <property type="entry name" value="InaF-motif"/>
    <property type="match status" value="1"/>
</dbReference>
<dbReference type="PANTHER" id="PTHR34929:SF1">
    <property type="entry name" value="INAF MOTIF CONTAINING 2"/>
    <property type="match status" value="1"/>
</dbReference>
<keyword evidence="2" id="KW-1133">Transmembrane helix</keyword>
<gene>
    <name evidence="3" type="primary">AVEN_62979_1</name>
    <name evidence="3" type="ORF">CDAR_439201</name>
</gene>
<comment type="caution">
    <text evidence="3">The sequence shown here is derived from an EMBL/GenBank/DDBJ whole genome shotgun (WGS) entry which is preliminary data.</text>
</comment>
<keyword evidence="2" id="KW-0472">Membrane</keyword>
<protein>
    <recommendedName>
        <fullName evidence="5">InaF motif containing 2</fullName>
    </recommendedName>
</protein>
<feature type="region of interest" description="Disordered" evidence="1">
    <location>
        <begin position="1"/>
        <end position="20"/>
    </location>
</feature>
<evidence type="ECO:0000313" key="3">
    <source>
        <dbReference type="EMBL" id="GIX71902.1"/>
    </source>
</evidence>
<organism evidence="3 4">
    <name type="scientific">Caerostris darwini</name>
    <dbReference type="NCBI Taxonomy" id="1538125"/>
    <lineage>
        <taxon>Eukaryota</taxon>
        <taxon>Metazoa</taxon>
        <taxon>Ecdysozoa</taxon>
        <taxon>Arthropoda</taxon>
        <taxon>Chelicerata</taxon>
        <taxon>Arachnida</taxon>
        <taxon>Araneae</taxon>
        <taxon>Araneomorphae</taxon>
        <taxon>Entelegynae</taxon>
        <taxon>Araneoidea</taxon>
        <taxon>Araneidae</taxon>
        <taxon>Caerostris</taxon>
    </lineage>
</organism>
<feature type="transmembrane region" description="Helical" evidence="2">
    <location>
        <begin position="44"/>
        <end position="67"/>
    </location>
</feature>
<keyword evidence="2" id="KW-0812">Transmembrane</keyword>
<dbReference type="PANTHER" id="PTHR34929">
    <property type="entry name" value="ZGC:153157"/>
    <property type="match status" value="1"/>
</dbReference>
<evidence type="ECO:0000256" key="2">
    <source>
        <dbReference type="SAM" id="Phobius"/>
    </source>
</evidence>
<dbReference type="InterPro" id="IPR029162">
    <property type="entry name" value="InaF-motif"/>
</dbReference>
<dbReference type="EMBL" id="BPLQ01000489">
    <property type="protein sequence ID" value="GIX71902.1"/>
    <property type="molecule type" value="Genomic_DNA"/>
</dbReference>
<proteinExistence type="predicted"/>
<reference evidence="3 4" key="1">
    <citation type="submission" date="2021-06" db="EMBL/GenBank/DDBJ databases">
        <title>Caerostris darwini draft genome.</title>
        <authorList>
            <person name="Kono N."/>
            <person name="Arakawa K."/>
        </authorList>
    </citation>
    <scope>NUCLEOTIDE SEQUENCE [LARGE SCALE GENOMIC DNA]</scope>
</reference>
<evidence type="ECO:0000256" key="1">
    <source>
        <dbReference type="SAM" id="MobiDB-lite"/>
    </source>
</evidence>
<dbReference type="AlphaFoldDB" id="A0AAV4MHG2"/>